<organism evidence="1 2">
    <name type="scientific">Aspergillus cavernicola</name>
    <dbReference type="NCBI Taxonomy" id="176166"/>
    <lineage>
        <taxon>Eukaryota</taxon>
        <taxon>Fungi</taxon>
        <taxon>Dikarya</taxon>
        <taxon>Ascomycota</taxon>
        <taxon>Pezizomycotina</taxon>
        <taxon>Eurotiomycetes</taxon>
        <taxon>Eurotiomycetidae</taxon>
        <taxon>Eurotiales</taxon>
        <taxon>Aspergillaceae</taxon>
        <taxon>Aspergillus</taxon>
        <taxon>Aspergillus subgen. Nidulantes</taxon>
    </lineage>
</organism>
<evidence type="ECO:0008006" key="3">
    <source>
        <dbReference type="Google" id="ProtNLM"/>
    </source>
</evidence>
<proteinExistence type="predicted"/>
<protein>
    <recommendedName>
        <fullName evidence="3">Aminoglycoside phosphotransferase domain-containing protein</fullName>
    </recommendedName>
</protein>
<reference evidence="1 2" key="1">
    <citation type="submission" date="2024-07" db="EMBL/GenBank/DDBJ databases">
        <title>Section-level genome sequencing and comparative genomics of Aspergillus sections Usti and Cavernicolus.</title>
        <authorList>
            <consortium name="Lawrence Berkeley National Laboratory"/>
            <person name="Nybo J.L."/>
            <person name="Vesth T.C."/>
            <person name="Theobald S."/>
            <person name="Frisvad J.C."/>
            <person name="Larsen T.O."/>
            <person name="Kjaerboelling I."/>
            <person name="Rothschild-Mancinelli K."/>
            <person name="Lyhne E.K."/>
            <person name="Kogle M.E."/>
            <person name="Barry K."/>
            <person name="Clum A."/>
            <person name="Na H."/>
            <person name="Ledsgaard L."/>
            <person name="Lin J."/>
            <person name="Lipzen A."/>
            <person name="Kuo A."/>
            <person name="Riley R."/>
            <person name="Mondo S."/>
            <person name="LaButti K."/>
            <person name="Haridas S."/>
            <person name="Pangalinan J."/>
            <person name="Salamov A.A."/>
            <person name="Simmons B.A."/>
            <person name="Magnuson J.K."/>
            <person name="Chen J."/>
            <person name="Drula E."/>
            <person name="Henrissat B."/>
            <person name="Wiebenga A."/>
            <person name="Lubbers R.J."/>
            <person name="Gomes A.C."/>
            <person name="Makela M.R."/>
            <person name="Stajich J."/>
            <person name="Grigoriev I.V."/>
            <person name="Mortensen U.H."/>
            <person name="De vries R.P."/>
            <person name="Baker S.E."/>
            <person name="Andersen M.R."/>
        </authorList>
    </citation>
    <scope>NUCLEOTIDE SEQUENCE [LARGE SCALE GENOMIC DNA]</scope>
    <source>
        <strain evidence="1 2">CBS 600.67</strain>
    </source>
</reference>
<gene>
    <name evidence="1" type="ORF">BDW59DRAFT_177561</name>
</gene>
<dbReference type="EMBL" id="JBFXLS010000011">
    <property type="protein sequence ID" value="KAL2830776.1"/>
    <property type="molecule type" value="Genomic_DNA"/>
</dbReference>
<evidence type="ECO:0000313" key="2">
    <source>
        <dbReference type="Proteomes" id="UP001610335"/>
    </source>
</evidence>
<comment type="caution">
    <text evidence="1">The sequence shown here is derived from an EMBL/GenBank/DDBJ whole genome shotgun (WGS) entry which is preliminary data.</text>
</comment>
<keyword evidence="2" id="KW-1185">Reference proteome</keyword>
<sequence>MGHAPESVFNDFDQLKASLDLTPRRKSGRKILQISESTILKVCWRVNIYEAETLIFLATKTKVPVPEVLSEMLVSYIETMSAEELHVISCQLKSYVMEWRTLGSSFLGAVDGGPCEDIIFKHPWNYTSTKQYGPFDSLELYKLGVIEALRLSRPDGIWYEKEEALKEKVLFLDGMVSGIVDWGEAGSSFQRGNSSQLSVLPWMKAGLKCSTISFPFTPKNTSLWDEVDRSMMRYSPVEY</sequence>
<accession>A0ABR4ISM4</accession>
<dbReference type="Proteomes" id="UP001610335">
    <property type="component" value="Unassembled WGS sequence"/>
</dbReference>
<evidence type="ECO:0000313" key="1">
    <source>
        <dbReference type="EMBL" id="KAL2830776.1"/>
    </source>
</evidence>
<name>A0ABR4ISM4_9EURO</name>